<name>A0A0H3PUT6_ECO5C</name>
<dbReference type="Proteomes" id="UP000004641">
    <property type="component" value="Unassembled WGS sequence"/>
</dbReference>
<dbReference type="AlphaFoldDB" id="A0A0H3PUT6"/>
<evidence type="ECO:0000313" key="1">
    <source>
        <dbReference type="EMBL" id="EDU90219.1"/>
    </source>
</evidence>
<accession>A0A0H3PUT6</accession>
<organism evidence="1 2">
    <name type="scientific">Escherichia coli O157:H7 (strain EC869)</name>
    <dbReference type="NCBI Taxonomy" id="478008"/>
    <lineage>
        <taxon>Bacteria</taxon>
        <taxon>Pseudomonadati</taxon>
        <taxon>Pseudomonadota</taxon>
        <taxon>Gammaproteobacteria</taxon>
        <taxon>Enterobacterales</taxon>
        <taxon>Enterobacteriaceae</taxon>
        <taxon>Escherichia</taxon>
    </lineage>
</organism>
<protein>
    <submittedName>
        <fullName evidence="1">Uncharacterized protein</fullName>
    </submittedName>
</protein>
<gene>
    <name evidence="1" type="ORF">ECH7EC869_4928</name>
</gene>
<reference evidence="1 2" key="1">
    <citation type="journal article" date="2011" name="Appl. Environ. Microbiol.">
        <title>Genome signatures of Escherichia coli O157:H7 isolates from the bovine host reservoir.</title>
        <authorList>
            <person name="Eppinger M."/>
            <person name="Mammel M.K."/>
            <person name="Leclerc J.E."/>
            <person name="Ravel J."/>
            <person name="Cebula T.A."/>
        </authorList>
    </citation>
    <scope>NUCLEOTIDE SEQUENCE [LARGE SCALE GENOMIC DNA]</scope>
    <source>
        <strain evidence="1 2">EC869</strain>
    </source>
</reference>
<comment type="caution">
    <text evidence="1">The sequence shown here is derived from an EMBL/GenBank/DDBJ whole genome shotgun (WGS) entry which is preliminary data.</text>
</comment>
<dbReference type="BioCyc" id="ECOL478008-HMP:G76-483727-MONOMER"/>
<dbReference type="EMBL" id="ABHU01000014">
    <property type="protein sequence ID" value="EDU90219.1"/>
    <property type="molecule type" value="Genomic_DNA"/>
</dbReference>
<proteinExistence type="predicted"/>
<evidence type="ECO:0000313" key="2">
    <source>
        <dbReference type="Proteomes" id="UP000004641"/>
    </source>
</evidence>
<sequence length="48" mass="5595">MQSQTNIHNVFLFTTINNLITIIEMNDDLYKEYTLPPHPDNMICTLPS</sequence>